<protein>
    <submittedName>
        <fullName evidence="1">Uncharacterized protein</fullName>
    </submittedName>
</protein>
<comment type="caution">
    <text evidence="1">The sequence shown here is derived from an EMBL/GenBank/DDBJ whole genome shotgun (WGS) entry which is preliminary data.</text>
</comment>
<sequence length="40" mass="4713">MLQQRLQSYGFFNDGEPEEQAFCDIMAMLFLYEPSSFLSE</sequence>
<evidence type="ECO:0000313" key="2">
    <source>
        <dbReference type="Proteomes" id="UP000054815"/>
    </source>
</evidence>
<proteinExistence type="predicted"/>
<gene>
    <name evidence="1" type="ORF">T4E_10936</name>
</gene>
<dbReference type="Proteomes" id="UP000054815">
    <property type="component" value="Unassembled WGS sequence"/>
</dbReference>
<name>A0A0V0Y3X3_TRIPS</name>
<dbReference type="EMBL" id="JYDU01000068">
    <property type="protein sequence ID" value="KRX94704.1"/>
    <property type="molecule type" value="Genomic_DNA"/>
</dbReference>
<accession>A0A0V0Y3X3</accession>
<reference evidence="1 2" key="1">
    <citation type="submission" date="2015-01" db="EMBL/GenBank/DDBJ databases">
        <title>Evolution of Trichinella species and genotypes.</title>
        <authorList>
            <person name="Korhonen P.K."/>
            <person name="Edoardo P."/>
            <person name="Giuseppe L.R."/>
            <person name="Gasser R.B."/>
        </authorList>
    </citation>
    <scope>NUCLEOTIDE SEQUENCE [LARGE SCALE GENOMIC DNA]</scope>
    <source>
        <strain evidence="1">ISS141</strain>
    </source>
</reference>
<dbReference type="AlphaFoldDB" id="A0A0V0Y3X3"/>
<organism evidence="1 2">
    <name type="scientific">Trichinella pseudospiralis</name>
    <name type="common">Parasitic roundworm</name>
    <dbReference type="NCBI Taxonomy" id="6337"/>
    <lineage>
        <taxon>Eukaryota</taxon>
        <taxon>Metazoa</taxon>
        <taxon>Ecdysozoa</taxon>
        <taxon>Nematoda</taxon>
        <taxon>Enoplea</taxon>
        <taxon>Dorylaimia</taxon>
        <taxon>Trichinellida</taxon>
        <taxon>Trichinellidae</taxon>
        <taxon>Trichinella</taxon>
    </lineage>
</organism>
<evidence type="ECO:0000313" key="1">
    <source>
        <dbReference type="EMBL" id="KRX94704.1"/>
    </source>
</evidence>